<dbReference type="RefSeq" id="WP_353529310.1">
    <property type="nucleotide sequence ID" value="NZ_JBBMEX010000001.1"/>
</dbReference>
<evidence type="ECO:0000256" key="9">
    <source>
        <dbReference type="SAM" id="Phobius"/>
    </source>
</evidence>
<evidence type="ECO:0000259" key="11">
    <source>
        <dbReference type="PROSITE" id="PS50885"/>
    </source>
</evidence>
<evidence type="ECO:0000256" key="2">
    <source>
        <dbReference type="ARBA" id="ARBA00022475"/>
    </source>
</evidence>
<dbReference type="SUPFAM" id="SSF58104">
    <property type="entry name" value="Methyl-accepting chemotaxis protein (MCP) signaling domain"/>
    <property type="match status" value="1"/>
</dbReference>
<dbReference type="Proteomes" id="UP001454489">
    <property type="component" value="Unassembled WGS sequence"/>
</dbReference>
<comment type="caution">
    <text evidence="12">The sequence shown here is derived from an EMBL/GenBank/DDBJ whole genome shotgun (WGS) entry which is preliminary data.</text>
</comment>
<evidence type="ECO:0000313" key="13">
    <source>
        <dbReference type="Proteomes" id="UP001454489"/>
    </source>
</evidence>
<evidence type="ECO:0000313" key="12">
    <source>
        <dbReference type="EMBL" id="MEQ2556339.1"/>
    </source>
</evidence>
<reference evidence="12 13" key="1">
    <citation type="submission" date="2024-03" db="EMBL/GenBank/DDBJ databases">
        <title>Human intestinal bacterial collection.</title>
        <authorList>
            <person name="Pauvert C."/>
            <person name="Hitch T.C.A."/>
            <person name="Clavel T."/>
        </authorList>
    </citation>
    <scope>NUCLEOTIDE SEQUENCE [LARGE SCALE GENOMIC DNA]</scope>
    <source>
        <strain evidence="12 13">CLA-AA-H185</strain>
    </source>
</reference>
<keyword evidence="4 9" id="KW-1133">Transmembrane helix</keyword>
<dbReference type="PROSITE" id="PS50885">
    <property type="entry name" value="HAMP"/>
    <property type="match status" value="1"/>
</dbReference>
<keyword evidence="5 9" id="KW-0472">Membrane</keyword>
<keyword evidence="2" id="KW-1003">Cell membrane</keyword>
<proteinExistence type="inferred from homology"/>
<dbReference type="PANTHER" id="PTHR32089:SF112">
    <property type="entry name" value="LYSOZYME-LIKE PROTEIN-RELATED"/>
    <property type="match status" value="1"/>
</dbReference>
<gene>
    <name evidence="12" type="ORF">WMO43_00380</name>
</gene>
<evidence type="ECO:0000256" key="5">
    <source>
        <dbReference type="ARBA" id="ARBA00023136"/>
    </source>
</evidence>
<evidence type="ECO:0000256" key="6">
    <source>
        <dbReference type="ARBA" id="ARBA00023224"/>
    </source>
</evidence>
<feature type="transmembrane region" description="Helical" evidence="9">
    <location>
        <begin position="191"/>
        <end position="209"/>
    </location>
</feature>
<keyword evidence="6 8" id="KW-0807">Transducer</keyword>
<dbReference type="Pfam" id="PF17202">
    <property type="entry name" value="sCache_3_3"/>
    <property type="match status" value="1"/>
</dbReference>
<dbReference type="SUPFAM" id="SSF103190">
    <property type="entry name" value="Sensory domain-like"/>
    <property type="match status" value="1"/>
</dbReference>
<evidence type="ECO:0000256" key="1">
    <source>
        <dbReference type="ARBA" id="ARBA00004651"/>
    </source>
</evidence>
<dbReference type="SMART" id="SM00283">
    <property type="entry name" value="MA"/>
    <property type="match status" value="1"/>
</dbReference>
<evidence type="ECO:0000256" key="8">
    <source>
        <dbReference type="PROSITE-ProRule" id="PRU00284"/>
    </source>
</evidence>
<dbReference type="Pfam" id="PF00015">
    <property type="entry name" value="MCPsignal"/>
    <property type="match status" value="1"/>
</dbReference>
<feature type="domain" description="Methyl-accepting transducer" evidence="10">
    <location>
        <begin position="286"/>
        <end position="543"/>
    </location>
</feature>
<dbReference type="Gene3D" id="6.10.340.10">
    <property type="match status" value="1"/>
</dbReference>
<evidence type="ECO:0000256" key="3">
    <source>
        <dbReference type="ARBA" id="ARBA00022692"/>
    </source>
</evidence>
<dbReference type="Gene3D" id="1.10.287.950">
    <property type="entry name" value="Methyl-accepting chemotaxis protein"/>
    <property type="match status" value="1"/>
</dbReference>
<evidence type="ECO:0000256" key="7">
    <source>
        <dbReference type="ARBA" id="ARBA00029447"/>
    </source>
</evidence>
<feature type="domain" description="HAMP" evidence="11">
    <location>
        <begin position="212"/>
        <end position="267"/>
    </location>
</feature>
<accession>A0ABV1H9E9</accession>
<dbReference type="InterPro" id="IPR033463">
    <property type="entry name" value="sCache_3"/>
</dbReference>
<dbReference type="SMART" id="SM00304">
    <property type="entry name" value="HAMP"/>
    <property type="match status" value="1"/>
</dbReference>
<dbReference type="EMBL" id="JBBMEX010000001">
    <property type="protein sequence ID" value="MEQ2556339.1"/>
    <property type="molecule type" value="Genomic_DNA"/>
</dbReference>
<comment type="similarity">
    <text evidence="7">Belongs to the methyl-accepting chemotaxis (MCP) protein family.</text>
</comment>
<dbReference type="PANTHER" id="PTHR32089">
    <property type="entry name" value="METHYL-ACCEPTING CHEMOTAXIS PROTEIN MCPB"/>
    <property type="match status" value="1"/>
</dbReference>
<protein>
    <submittedName>
        <fullName evidence="12">Methyl-accepting chemotaxis protein</fullName>
    </submittedName>
</protein>
<keyword evidence="3 9" id="KW-0812">Transmembrane</keyword>
<dbReference type="InterPro" id="IPR003660">
    <property type="entry name" value="HAMP_dom"/>
</dbReference>
<evidence type="ECO:0000256" key="4">
    <source>
        <dbReference type="ARBA" id="ARBA00022989"/>
    </source>
</evidence>
<organism evidence="12 13">
    <name type="scientific">Maccoyibacter intestinihominis</name>
    <dbReference type="NCBI Taxonomy" id="3133499"/>
    <lineage>
        <taxon>Bacteria</taxon>
        <taxon>Bacillati</taxon>
        <taxon>Bacillota</taxon>
        <taxon>Clostridia</taxon>
        <taxon>Lachnospirales</taxon>
        <taxon>Lachnospiraceae</taxon>
        <taxon>Maccoyibacter</taxon>
    </lineage>
</organism>
<keyword evidence="13" id="KW-1185">Reference proteome</keyword>
<evidence type="ECO:0000259" key="10">
    <source>
        <dbReference type="PROSITE" id="PS50111"/>
    </source>
</evidence>
<dbReference type="InterPro" id="IPR029151">
    <property type="entry name" value="Sensor-like_sf"/>
</dbReference>
<name>A0ABV1H9E9_9FIRM</name>
<comment type="subcellular location">
    <subcellularLocation>
        <location evidence="1">Cell membrane</location>
        <topology evidence="1">Multi-pass membrane protein</topology>
    </subcellularLocation>
</comment>
<sequence>MERKRKMSIMVRLLLMVIPPCLLLGIAMTLYSGWNMHRGMQKTTLDGMRATDYAVLEMFENVADGDFKQDAKGNVYRGEYKISDNNELADYIKNKTDVDVTFFYGDTRVLTSLKDKKTGDRLIGTTASKEVTDKVLKNGKEYSDTGIVINERPYYGYYVPVKNSDDSIIGMVFVGRESKDINAFIKSKSSAVFLMALIIMAMASIAAWITSRSVAVSVRGTEKVIGALADGNLTLDVEEKLLGRNDEIGDMARSVEKLKQELFEIISDIKKSSGILNASGESLSQMAENSSATTNEMSKVIEDLSKGAVSQAEEIEEASVHIGEMGHVIEEIVSSVDGLDDTSAKMKNASDESSVIIRQLSESNDRTTQAINRIGRQIEATNDSVQMIHAAVELITSIASQTSLLALNASIEAARAGEHGKGFAVVASEIQKLAEQSNDSAEKIKDIIRDLLSEAEQTVNVMHEVEDIVAQQQEKLEETKTKFVSVADGVNASRSETEAIQSHTQICDQSRSRIIDAVQNLSAISQENAASTEQTTASMAGLNEAIRQWSVAAKELQGLSEDLEKDMSFFTI</sequence>
<dbReference type="PROSITE" id="PS50111">
    <property type="entry name" value="CHEMOTAXIS_TRANSDUC_2"/>
    <property type="match status" value="1"/>
</dbReference>
<dbReference type="CDD" id="cd06225">
    <property type="entry name" value="HAMP"/>
    <property type="match status" value="1"/>
</dbReference>
<dbReference type="InterPro" id="IPR004089">
    <property type="entry name" value="MCPsignal_dom"/>
</dbReference>